<dbReference type="EMBL" id="JAFIQS020000002">
    <property type="protein sequence ID" value="KAH9485065.1"/>
    <property type="molecule type" value="Genomic_DNA"/>
</dbReference>
<organism evidence="1 2">
    <name type="scientific">Psilocybe cubensis</name>
    <name type="common">Psychedelic mushroom</name>
    <name type="synonym">Stropharia cubensis</name>
    <dbReference type="NCBI Taxonomy" id="181762"/>
    <lineage>
        <taxon>Eukaryota</taxon>
        <taxon>Fungi</taxon>
        <taxon>Dikarya</taxon>
        <taxon>Basidiomycota</taxon>
        <taxon>Agaricomycotina</taxon>
        <taxon>Agaricomycetes</taxon>
        <taxon>Agaricomycetidae</taxon>
        <taxon>Agaricales</taxon>
        <taxon>Agaricineae</taxon>
        <taxon>Strophariaceae</taxon>
        <taxon>Psilocybe</taxon>
    </lineage>
</organism>
<dbReference type="Proteomes" id="UP000664032">
    <property type="component" value="Unassembled WGS sequence"/>
</dbReference>
<sequence>MFELTGALTYILPTMIVLLVTKAVGDFLGTNGIADEMIRFNGFPFLEKEDHVYNVTVSTVMRKDLNTLSETGMRVKDVESLLSSTNFKGFPIVSSDGSLTLVGYIDRSEIRYVLGANLNLANQFLGLNMSLVNTSERARRNRGRLANTPCLFTARHQEPDDIDLAPEVHEDDEPEEYFAPTTAGEGIQFWPWVNKTPMTVSPELPLEIVMQIFKRMGPRTILVEANGVLSGLVTVKDVLKFIATEKPDQRPSWDERGGLDGLLEEVWTWGSDILSRSVQWSPISVLQIPIMPTTSAHPQSKTELYSQQLAIYTLRQFSAARSSLDQQHSAAMSRLPAAYSRVARADKLAAMLGQPFLEYHLHPSEFTRLIP</sequence>
<comment type="caution">
    <text evidence="1">The sequence shown here is derived from an EMBL/GenBank/DDBJ whole genome shotgun (WGS) entry which is preliminary data.</text>
</comment>
<gene>
    <name evidence="1" type="ORF">JR316_0001971</name>
</gene>
<evidence type="ECO:0000313" key="2">
    <source>
        <dbReference type="Proteomes" id="UP000664032"/>
    </source>
</evidence>
<accession>A0ACB8HAN5</accession>
<reference evidence="1" key="1">
    <citation type="submission" date="2021-10" db="EMBL/GenBank/DDBJ databases">
        <title>Psilocybe cubensis genome.</title>
        <authorList>
            <person name="Mckernan K.J."/>
            <person name="Crawford S."/>
            <person name="Trippe A."/>
            <person name="Kane L.T."/>
            <person name="Mclaughlin S."/>
        </authorList>
    </citation>
    <scope>NUCLEOTIDE SEQUENCE</scope>
    <source>
        <strain evidence="1">MGC-MH-2018</strain>
    </source>
</reference>
<proteinExistence type="predicted"/>
<evidence type="ECO:0000313" key="1">
    <source>
        <dbReference type="EMBL" id="KAH9485065.1"/>
    </source>
</evidence>
<protein>
    <submittedName>
        <fullName evidence="1">Chloride channel protein</fullName>
    </submittedName>
</protein>
<keyword evidence="2" id="KW-1185">Reference proteome</keyword>
<name>A0ACB8HAN5_PSICU</name>